<dbReference type="InterPro" id="IPR011990">
    <property type="entry name" value="TPR-like_helical_dom_sf"/>
</dbReference>
<sequence length="248" mass="26232">MKILRHGSAAIALIALSGCQALGLPSFGLHSRAPADRWAPSSDYRAALDDGRAQLRDGNLSAAAALLRVAQQDPSLRAEASNALGVTYARLGRDDLAERYFRVAVDIAPGDQRFAANLLRLQAQGLSSPLGSRDVQLASTAERAIPGNATQPVLREVNIAAADPVETTRGFTFIRTSTDTGSKPPILVALNTANKAAESKDQPGKASVESIADEASAKPAGKSVYPVRIDLAQTQSKSVYPLRIHLDR</sequence>
<evidence type="ECO:0000313" key="4">
    <source>
        <dbReference type="Proteomes" id="UP000284322"/>
    </source>
</evidence>
<protein>
    <submittedName>
        <fullName evidence="3">Uncharacterized protein</fullName>
    </submittedName>
</protein>
<proteinExistence type="predicted"/>
<evidence type="ECO:0000256" key="1">
    <source>
        <dbReference type="PROSITE-ProRule" id="PRU00339"/>
    </source>
</evidence>
<dbReference type="Gene3D" id="1.25.40.10">
    <property type="entry name" value="Tetratricopeptide repeat domain"/>
    <property type="match status" value="1"/>
</dbReference>
<gene>
    <name evidence="3" type="ORF">D6858_07980</name>
</gene>
<evidence type="ECO:0000256" key="2">
    <source>
        <dbReference type="SAM" id="MobiDB-lite"/>
    </source>
</evidence>
<name>A0A419R1P3_9SPHN</name>
<accession>A0A419R1P3</accession>
<keyword evidence="4" id="KW-1185">Reference proteome</keyword>
<dbReference type="InterPro" id="IPR019734">
    <property type="entry name" value="TPR_rpt"/>
</dbReference>
<feature type="repeat" description="TPR" evidence="1">
    <location>
        <begin position="78"/>
        <end position="111"/>
    </location>
</feature>
<dbReference type="SUPFAM" id="SSF48452">
    <property type="entry name" value="TPR-like"/>
    <property type="match status" value="1"/>
</dbReference>
<dbReference type="Proteomes" id="UP000284322">
    <property type="component" value="Unassembled WGS sequence"/>
</dbReference>
<dbReference type="PROSITE" id="PS50005">
    <property type="entry name" value="TPR"/>
    <property type="match status" value="1"/>
</dbReference>
<keyword evidence="1" id="KW-0802">TPR repeat</keyword>
<reference evidence="3 4" key="1">
    <citation type="submission" date="2018-09" db="EMBL/GenBank/DDBJ databases">
        <title>Altererythrobacter sp.Ery1 and Ery12, the genome sequencing of novel strains in genus Alterythrobacter.</title>
        <authorList>
            <person name="Cheng H."/>
            <person name="Wu Y.-H."/>
            <person name="Fang C."/>
            <person name="Xu X.-W."/>
        </authorList>
    </citation>
    <scope>NUCLEOTIDE SEQUENCE [LARGE SCALE GENOMIC DNA]</scope>
    <source>
        <strain evidence="3 4">Ery12</strain>
    </source>
</reference>
<organism evidence="3 4">
    <name type="scientific">Tsuneonella suprasediminis</name>
    <dbReference type="NCBI Taxonomy" id="2306996"/>
    <lineage>
        <taxon>Bacteria</taxon>
        <taxon>Pseudomonadati</taxon>
        <taxon>Pseudomonadota</taxon>
        <taxon>Alphaproteobacteria</taxon>
        <taxon>Sphingomonadales</taxon>
        <taxon>Erythrobacteraceae</taxon>
        <taxon>Tsuneonella</taxon>
    </lineage>
</organism>
<dbReference type="PROSITE" id="PS51257">
    <property type="entry name" value="PROKAR_LIPOPROTEIN"/>
    <property type="match status" value="1"/>
</dbReference>
<dbReference type="EMBL" id="RAHJ01000018">
    <property type="protein sequence ID" value="RJX67888.1"/>
    <property type="molecule type" value="Genomic_DNA"/>
</dbReference>
<dbReference type="RefSeq" id="WP_120108834.1">
    <property type="nucleotide sequence ID" value="NZ_RAHJ01000018.1"/>
</dbReference>
<evidence type="ECO:0000313" key="3">
    <source>
        <dbReference type="EMBL" id="RJX67888.1"/>
    </source>
</evidence>
<feature type="region of interest" description="Disordered" evidence="2">
    <location>
        <begin position="197"/>
        <end position="224"/>
    </location>
</feature>
<dbReference type="OrthoDB" id="7190835at2"/>
<dbReference type="AlphaFoldDB" id="A0A419R1P3"/>
<comment type="caution">
    <text evidence="3">The sequence shown here is derived from an EMBL/GenBank/DDBJ whole genome shotgun (WGS) entry which is preliminary data.</text>
</comment>